<dbReference type="Proteomes" id="UP001220530">
    <property type="component" value="Chromosome"/>
</dbReference>
<dbReference type="EMBL" id="CP118246">
    <property type="protein sequence ID" value="WDR03615.1"/>
    <property type="molecule type" value="Genomic_DNA"/>
</dbReference>
<evidence type="ECO:0000313" key="1">
    <source>
        <dbReference type="EMBL" id="WDR03615.1"/>
    </source>
</evidence>
<dbReference type="RefSeq" id="WP_282220005.1">
    <property type="nucleotide sequence ID" value="NZ_CP118246.1"/>
</dbReference>
<reference evidence="1 2" key="1">
    <citation type="submission" date="2023-02" db="EMBL/GenBank/DDBJ databases">
        <title>Devosia algicola sp. nov., isolated from the phycosphere of marine algae.</title>
        <authorList>
            <person name="Kim J.M."/>
            <person name="Lee J.K."/>
            <person name="Choi B.J."/>
            <person name="Bayburt H."/>
            <person name="Jeon C.O."/>
        </authorList>
    </citation>
    <scope>NUCLEOTIDE SEQUENCE [LARGE SCALE GENOMIC DNA]</scope>
    <source>
        <strain evidence="1 2">G20-9</strain>
    </source>
</reference>
<sequence>MAVYTGSWPFTLSVDANGVYSLTDEVAPSAPVTAPGVAFAGYTQSVPLSALIPADDTVPQSYEGTEILSVPFAASSETAAVLVDFSGSAFNDTGDGAIISTLFIDSETNARQTALANPPAAGYFVTASLKYQLVPGDTELHTYKIRVGGASGTIRFNGTGAGRLFGGSAAAILAVSESGEPP</sequence>
<organism evidence="1 2">
    <name type="scientific">Devosia algicola</name>
    <dbReference type="NCBI Taxonomy" id="3026418"/>
    <lineage>
        <taxon>Bacteria</taxon>
        <taxon>Pseudomonadati</taxon>
        <taxon>Pseudomonadota</taxon>
        <taxon>Alphaproteobacteria</taxon>
        <taxon>Hyphomicrobiales</taxon>
        <taxon>Devosiaceae</taxon>
        <taxon>Devosia</taxon>
    </lineage>
</organism>
<name>A0ABY7YRV2_9HYPH</name>
<proteinExistence type="predicted"/>
<gene>
    <name evidence="1" type="ORF">PSQ19_05975</name>
</gene>
<evidence type="ECO:0000313" key="2">
    <source>
        <dbReference type="Proteomes" id="UP001220530"/>
    </source>
</evidence>
<keyword evidence="2" id="KW-1185">Reference proteome</keyword>
<accession>A0ABY7YRV2</accession>
<protein>
    <submittedName>
        <fullName evidence="1">Uncharacterized protein</fullName>
    </submittedName>
</protein>